<evidence type="ECO:0000259" key="1">
    <source>
        <dbReference type="Pfam" id="PF00505"/>
    </source>
</evidence>
<feature type="domain" description="HMG box" evidence="1">
    <location>
        <begin position="82"/>
        <end position="142"/>
    </location>
</feature>
<reference evidence="2" key="1">
    <citation type="submission" date="2021-06" db="EMBL/GenBank/DDBJ databases">
        <authorList>
            <person name="Kallberg Y."/>
            <person name="Tangrot J."/>
            <person name="Rosling A."/>
        </authorList>
    </citation>
    <scope>NUCLEOTIDE SEQUENCE</scope>
    <source>
        <strain evidence="2">IA702</strain>
    </source>
</reference>
<dbReference type="AlphaFoldDB" id="A0A9N8WQ36"/>
<dbReference type="Pfam" id="PF00505">
    <property type="entry name" value="HMG_box"/>
    <property type="match status" value="1"/>
</dbReference>
<name>A0A9N8WQ36_9GLOM</name>
<keyword evidence="3" id="KW-1185">Reference proteome</keyword>
<sequence>MSTPAFPSLSSYSTISKPQSISSHHNFAGQKYVILDEASILKSLEKSTQCVVPSSPPDITIPSPQTLCAENFLPKKLIGCKTPNAFIIYRTVYVQQLTENEHRYKMIDVSRWVSESWKNETKEVKAAFKLLARDVRRLYHNRIRSSLSAPQRTITPVTSHMPHDTSSGPLASSTEITNSAHSVRHVMYSPPSARVQHALNAQYPSSRVTNHPPFDVVQFLSNQNLLSNSFALPPHERISYGWTKLGSTRRERRTTHTFPDAVLSDFEFVDKSDVPWGRRG</sequence>
<dbReference type="Proteomes" id="UP000789572">
    <property type="component" value="Unassembled WGS sequence"/>
</dbReference>
<dbReference type="SUPFAM" id="SSF47095">
    <property type="entry name" value="HMG-box"/>
    <property type="match status" value="1"/>
</dbReference>
<dbReference type="OrthoDB" id="2307332at2759"/>
<evidence type="ECO:0000313" key="2">
    <source>
        <dbReference type="EMBL" id="CAG8492830.1"/>
    </source>
</evidence>
<proteinExistence type="predicted"/>
<dbReference type="Gene3D" id="1.10.30.10">
    <property type="entry name" value="High mobility group box domain"/>
    <property type="match status" value="1"/>
</dbReference>
<comment type="caution">
    <text evidence="2">The sequence shown here is derived from an EMBL/GenBank/DDBJ whole genome shotgun (WGS) entry which is preliminary data.</text>
</comment>
<gene>
    <name evidence="2" type="ORF">POCULU_LOCUS2166</name>
</gene>
<dbReference type="EMBL" id="CAJVPJ010000191">
    <property type="protein sequence ID" value="CAG8492830.1"/>
    <property type="molecule type" value="Genomic_DNA"/>
</dbReference>
<protein>
    <submittedName>
        <fullName evidence="2">1356_t:CDS:1</fullName>
    </submittedName>
</protein>
<evidence type="ECO:0000313" key="3">
    <source>
        <dbReference type="Proteomes" id="UP000789572"/>
    </source>
</evidence>
<dbReference type="InterPro" id="IPR009071">
    <property type="entry name" value="HMG_box_dom"/>
</dbReference>
<dbReference type="InterPro" id="IPR036910">
    <property type="entry name" value="HMG_box_dom_sf"/>
</dbReference>
<organism evidence="2 3">
    <name type="scientific">Paraglomus occultum</name>
    <dbReference type="NCBI Taxonomy" id="144539"/>
    <lineage>
        <taxon>Eukaryota</taxon>
        <taxon>Fungi</taxon>
        <taxon>Fungi incertae sedis</taxon>
        <taxon>Mucoromycota</taxon>
        <taxon>Glomeromycotina</taxon>
        <taxon>Glomeromycetes</taxon>
        <taxon>Paraglomerales</taxon>
        <taxon>Paraglomeraceae</taxon>
        <taxon>Paraglomus</taxon>
    </lineage>
</organism>
<accession>A0A9N8WQ36</accession>